<feature type="compositionally biased region" description="Polar residues" evidence="8">
    <location>
        <begin position="262"/>
        <end position="273"/>
    </location>
</feature>
<dbReference type="InterPro" id="IPR011040">
    <property type="entry name" value="Sialidase"/>
</dbReference>
<evidence type="ECO:0000256" key="3">
    <source>
        <dbReference type="ARBA" id="ARBA00012733"/>
    </source>
</evidence>
<dbReference type="SUPFAM" id="SSF50939">
    <property type="entry name" value="Sialidases"/>
    <property type="match status" value="2"/>
</dbReference>
<feature type="binding site" evidence="7">
    <location>
        <position position="599"/>
    </location>
    <ligand>
        <name>ATP</name>
        <dbReference type="ChEBI" id="CHEBI:30616"/>
    </ligand>
</feature>
<dbReference type="Proteomes" id="UP001178508">
    <property type="component" value="Chromosome 3"/>
</dbReference>
<keyword evidence="5" id="KW-0119">Carbohydrate metabolism</keyword>
<dbReference type="GO" id="GO:0016020">
    <property type="term" value="C:membrane"/>
    <property type="evidence" value="ECO:0007669"/>
    <property type="project" value="TreeGrafter"/>
</dbReference>
<keyword evidence="11" id="KW-1185">Reference proteome</keyword>
<evidence type="ECO:0000256" key="1">
    <source>
        <dbReference type="ARBA" id="ARBA00000427"/>
    </source>
</evidence>
<dbReference type="CDD" id="cd15482">
    <property type="entry name" value="Sialidase_non-viral"/>
    <property type="match status" value="2"/>
</dbReference>
<keyword evidence="7" id="KW-0547">Nucleotide-binding</keyword>
<dbReference type="GO" id="GO:0005737">
    <property type="term" value="C:cytoplasm"/>
    <property type="evidence" value="ECO:0007669"/>
    <property type="project" value="TreeGrafter"/>
</dbReference>
<dbReference type="Gene3D" id="2.120.10.10">
    <property type="match status" value="2"/>
</dbReference>
<feature type="domain" description="Sialidase" evidence="9">
    <location>
        <begin position="13"/>
        <end position="212"/>
    </location>
</feature>
<evidence type="ECO:0000313" key="11">
    <source>
        <dbReference type="Proteomes" id="UP001178508"/>
    </source>
</evidence>
<dbReference type="InterPro" id="IPR026856">
    <property type="entry name" value="Sialidase_fam"/>
</dbReference>
<comment type="similarity">
    <text evidence="2">Belongs to the glycosyl hydrolase 33 family.</text>
</comment>
<protein>
    <recommendedName>
        <fullName evidence="3">exo-alpha-sialidase</fullName>
        <ecNumber evidence="3">3.2.1.18</ecNumber>
    </recommendedName>
</protein>
<evidence type="ECO:0000256" key="6">
    <source>
        <dbReference type="ARBA" id="ARBA00023295"/>
    </source>
</evidence>
<feature type="region of interest" description="Disordered" evidence="8">
    <location>
        <begin position="257"/>
        <end position="283"/>
    </location>
</feature>
<evidence type="ECO:0000256" key="8">
    <source>
        <dbReference type="SAM" id="MobiDB-lite"/>
    </source>
</evidence>
<dbReference type="AlphaFoldDB" id="A0AAV1EXM5"/>
<keyword evidence="6" id="KW-0326">Glycosidase</keyword>
<keyword evidence="6" id="KW-0378">Hydrolase</keyword>
<dbReference type="GO" id="GO:0004308">
    <property type="term" value="F:exo-alpha-sialidase activity"/>
    <property type="evidence" value="ECO:0007669"/>
    <property type="project" value="UniProtKB-EC"/>
</dbReference>
<sequence>MKTGTLIEDKTTQTVTTKWSELKLVKEAHLDGHRPMKPCQLYDKNSKTLFLFFICIEGTVSELFQICCNQNKARLCYITSKDGAQSWSEVTNLTDLLDEIKSWATFAVGPGHGIQTESGRLIVPVYGYASCSPSCCCFIKFYCCTPYALYLYSDDEGKTWKFSSRIQKVSLECEMAEVTDDSGFKSIYCNARSKGGHRVEAVDKNEGTGFVTLPTTDKLVETGGGCQGSVVSFPAQSEAARADSDQSQNPNRWLLFTHPSKQRTSPNDTSSKNLVMATGKRKKSGSGAVTVEWSEFKEVKEAHLDGHRPMNPCPLYDKNSKTLFLFFICVEGTVSEMWQIKNYTNKARLCYITSKDGAQSWSELTDLTDLLDEIKNWATFAVGPGHGIQTEGGRLIVPVYAYVSYCSTSCWSCFCRSKCCKVLPFALALYSDDSERKTWQFGEMLPEVSLECEMAEFFDDAQNSLIYCNARNQRGYRVEAVSGDEKLIFQPTSPRKLTETSWGCQGSVVSFPDQTKTSDQSPDQTPNRWLLFTHPSTTERIKLAVYLNKSPSDPNAWSKPWIIHSGHSAYSDLAYIGDGWFACLMECGQQSEIEQIACKVFSYSDVEKGTGE</sequence>
<dbReference type="Pfam" id="PF13088">
    <property type="entry name" value="BNR_2"/>
    <property type="match status" value="2"/>
</dbReference>
<evidence type="ECO:0000256" key="4">
    <source>
        <dbReference type="ARBA" id="ARBA00022963"/>
    </source>
</evidence>
<evidence type="ECO:0000256" key="2">
    <source>
        <dbReference type="ARBA" id="ARBA00009348"/>
    </source>
</evidence>
<dbReference type="PANTHER" id="PTHR10628">
    <property type="entry name" value="SIALIDASE"/>
    <property type="match status" value="1"/>
</dbReference>
<evidence type="ECO:0000256" key="7">
    <source>
        <dbReference type="PROSITE-ProRule" id="PRU10141"/>
    </source>
</evidence>
<evidence type="ECO:0000313" key="10">
    <source>
        <dbReference type="EMBL" id="CAJ1053518.1"/>
    </source>
</evidence>
<keyword evidence="4" id="KW-0442">Lipid degradation</keyword>
<organism evidence="10 11">
    <name type="scientific">Xyrichtys novacula</name>
    <name type="common">Pearly razorfish</name>
    <name type="synonym">Hemipteronotus novacula</name>
    <dbReference type="NCBI Taxonomy" id="13765"/>
    <lineage>
        <taxon>Eukaryota</taxon>
        <taxon>Metazoa</taxon>
        <taxon>Chordata</taxon>
        <taxon>Craniata</taxon>
        <taxon>Vertebrata</taxon>
        <taxon>Euteleostomi</taxon>
        <taxon>Actinopterygii</taxon>
        <taxon>Neopterygii</taxon>
        <taxon>Teleostei</taxon>
        <taxon>Neoteleostei</taxon>
        <taxon>Acanthomorphata</taxon>
        <taxon>Eupercaria</taxon>
        <taxon>Labriformes</taxon>
        <taxon>Labridae</taxon>
        <taxon>Xyrichtys</taxon>
    </lineage>
</organism>
<evidence type="ECO:0000259" key="9">
    <source>
        <dbReference type="Pfam" id="PF13088"/>
    </source>
</evidence>
<dbReference type="PROSITE" id="PS00107">
    <property type="entry name" value="PROTEIN_KINASE_ATP"/>
    <property type="match status" value="1"/>
</dbReference>
<reference evidence="10" key="1">
    <citation type="submission" date="2023-08" db="EMBL/GenBank/DDBJ databases">
        <authorList>
            <person name="Alioto T."/>
            <person name="Alioto T."/>
            <person name="Gomez Garrido J."/>
        </authorList>
    </citation>
    <scope>NUCLEOTIDE SEQUENCE</scope>
</reference>
<feature type="domain" description="Sialidase" evidence="9">
    <location>
        <begin position="292"/>
        <end position="580"/>
    </location>
</feature>
<dbReference type="PANTHER" id="PTHR10628:SF23">
    <property type="entry name" value="SIALIDASE-3"/>
    <property type="match status" value="1"/>
</dbReference>
<dbReference type="GO" id="GO:0005524">
    <property type="term" value="F:ATP binding"/>
    <property type="evidence" value="ECO:0007669"/>
    <property type="project" value="UniProtKB-UniRule"/>
</dbReference>
<keyword evidence="7" id="KW-0067">ATP-binding</keyword>
<dbReference type="EC" id="3.2.1.18" evidence="3"/>
<proteinExistence type="inferred from homology"/>
<accession>A0AAV1EXM5</accession>
<dbReference type="InterPro" id="IPR036278">
    <property type="entry name" value="Sialidase_sf"/>
</dbReference>
<gene>
    <name evidence="10" type="ORF">XNOV1_A030423</name>
</gene>
<comment type="catalytic activity">
    <reaction evidence="1">
        <text>Hydrolysis of alpha-(2-&gt;3)-, alpha-(2-&gt;6)-, alpha-(2-&gt;8)- glycosidic linkages of terminal sialic acid residues in oligosaccharides, glycoproteins, glycolipids, colominic acid and synthetic substrates.</text>
        <dbReference type="EC" id="3.2.1.18"/>
    </reaction>
</comment>
<name>A0AAV1EXM5_XYRNO</name>
<keyword evidence="4" id="KW-0443">Lipid metabolism</keyword>
<dbReference type="InterPro" id="IPR017441">
    <property type="entry name" value="Protein_kinase_ATP_BS"/>
</dbReference>
<dbReference type="EMBL" id="OY660866">
    <property type="protein sequence ID" value="CAJ1053518.1"/>
    <property type="molecule type" value="Genomic_DNA"/>
</dbReference>
<dbReference type="GO" id="GO:0006689">
    <property type="term" value="P:ganglioside catabolic process"/>
    <property type="evidence" value="ECO:0007669"/>
    <property type="project" value="TreeGrafter"/>
</dbReference>
<evidence type="ECO:0000256" key="5">
    <source>
        <dbReference type="ARBA" id="ARBA00023277"/>
    </source>
</evidence>
<dbReference type="GO" id="GO:0009313">
    <property type="term" value="P:oligosaccharide catabolic process"/>
    <property type="evidence" value="ECO:0007669"/>
    <property type="project" value="TreeGrafter"/>
</dbReference>